<dbReference type="EMBL" id="LNGF01000020">
    <property type="protein sequence ID" value="KYC47621.1"/>
    <property type="molecule type" value="Genomic_DNA"/>
</dbReference>
<accession>A0A150IKM9</accession>
<gene>
    <name evidence="1" type="ORF">APG10_00774</name>
    <name evidence="2" type="ORF">APG11_01027</name>
    <name evidence="3" type="ORF">APG12_00960</name>
</gene>
<accession>A0A150IZE6</accession>
<name>A0A150IRF6_9EURY</name>
<evidence type="ECO:0000313" key="4">
    <source>
        <dbReference type="Proteomes" id="UP000091929"/>
    </source>
</evidence>
<dbReference type="Proteomes" id="UP000092401">
    <property type="component" value="Unassembled WGS sequence"/>
</dbReference>
<dbReference type="AlphaFoldDB" id="A0A150IRF6"/>
<sequence length="64" mass="7539">MIDKSSETRINRIKKLNVVDKNFSPERVVAIDDFEDLASMFKDEPILLEKFKLLLKIMGKKRDK</sequence>
<dbReference type="EMBL" id="LNGE01000016">
    <property type="protein sequence ID" value="KYC45549.1"/>
    <property type="molecule type" value="Genomic_DNA"/>
</dbReference>
<evidence type="ECO:0000313" key="2">
    <source>
        <dbReference type="EMBL" id="KYC47621.1"/>
    </source>
</evidence>
<evidence type="ECO:0000313" key="1">
    <source>
        <dbReference type="EMBL" id="KYC45549.1"/>
    </source>
</evidence>
<protein>
    <submittedName>
        <fullName evidence="2">Uncharacterized protein</fullName>
    </submittedName>
</protein>
<proteinExistence type="predicted"/>
<evidence type="ECO:0000313" key="5">
    <source>
        <dbReference type="Proteomes" id="UP000092401"/>
    </source>
</evidence>
<evidence type="ECO:0000313" key="3">
    <source>
        <dbReference type="EMBL" id="KYC50238.1"/>
    </source>
</evidence>
<dbReference type="Proteomes" id="UP000092403">
    <property type="component" value="Unassembled WGS sequence"/>
</dbReference>
<dbReference type="Proteomes" id="UP000091929">
    <property type="component" value="Unassembled WGS sequence"/>
</dbReference>
<organism evidence="2 4">
    <name type="scientific">Candidatus Methanofastidiosum methylothiophilum</name>
    <dbReference type="NCBI Taxonomy" id="1705564"/>
    <lineage>
        <taxon>Archaea</taxon>
        <taxon>Methanobacteriati</taxon>
        <taxon>Methanobacteriota</taxon>
        <taxon>Stenosarchaea group</taxon>
        <taxon>Candidatus Methanofastidiosia</taxon>
        <taxon>Candidatus Methanofastidiosales</taxon>
        <taxon>Candidatus Methanofastidiosaceae</taxon>
        <taxon>Candidatus Methanofastidiosum</taxon>
    </lineage>
</organism>
<reference evidence="4 5" key="1">
    <citation type="journal article" date="2016" name="ISME J.">
        <title>Chasing the elusive Euryarchaeota class WSA2: genomes reveal a uniquely fastidious methyl-reducing methanogen.</title>
        <authorList>
            <person name="Nobu M.K."/>
            <person name="Narihiro T."/>
            <person name="Kuroda K."/>
            <person name="Mei R."/>
            <person name="Liu W.T."/>
        </authorList>
    </citation>
    <scope>NUCLEOTIDE SEQUENCE [LARGE SCALE GENOMIC DNA]</scope>
    <source>
        <strain evidence="1">B03fssc0709_Meth_Bin005</strain>
        <strain evidence="2">B15fssc0709_Meth_Bin003</strain>
        <strain evidence="3">BMIXfssc0709_Meth_Bin006</strain>
    </source>
</reference>
<dbReference type="EMBL" id="LNJC01000017">
    <property type="protein sequence ID" value="KYC50238.1"/>
    <property type="molecule type" value="Genomic_DNA"/>
</dbReference>
<comment type="caution">
    <text evidence="2">The sequence shown here is derived from an EMBL/GenBank/DDBJ whole genome shotgun (WGS) entry which is preliminary data.</text>
</comment>
<accession>A0A150IRF6</accession>